<name>A0ABR4A7N7_9LECA</name>
<organism evidence="2 3">
    <name type="scientific">Stereocaulon virgatum</name>
    <dbReference type="NCBI Taxonomy" id="373712"/>
    <lineage>
        <taxon>Eukaryota</taxon>
        <taxon>Fungi</taxon>
        <taxon>Dikarya</taxon>
        <taxon>Ascomycota</taxon>
        <taxon>Pezizomycotina</taxon>
        <taxon>Lecanoromycetes</taxon>
        <taxon>OSLEUM clade</taxon>
        <taxon>Lecanoromycetidae</taxon>
        <taxon>Lecanorales</taxon>
        <taxon>Lecanorineae</taxon>
        <taxon>Stereocaulaceae</taxon>
        <taxon>Stereocaulon</taxon>
    </lineage>
</organism>
<comment type="caution">
    <text evidence="2">The sequence shown here is derived from an EMBL/GenBank/DDBJ whole genome shotgun (WGS) entry which is preliminary data.</text>
</comment>
<feature type="transmembrane region" description="Helical" evidence="1">
    <location>
        <begin position="34"/>
        <end position="52"/>
    </location>
</feature>
<keyword evidence="1" id="KW-0812">Transmembrane</keyword>
<dbReference type="Proteomes" id="UP001590950">
    <property type="component" value="Unassembled WGS sequence"/>
</dbReference>
<keyword evidence="3" id="KW-1185">Reference proteome</keyword>
<evidence type="ECO:0000313" key="3">
    <source>
        <dbReference type="Proteomes" id="UP001590950"/>
    </source>
</evidence>
<evidence type="ECO:0000256" key="1">
    <source>
        <dbReference type="SAM" id="Phobius"/>
    </source>
</evidence>
<accession>A0ABR4A7N7</accession>
<keyword evidence="1" id="KW-1133">Transmembrane helix</keyword>
<dbReference type="EMBL" id="JBEFKJ010000015">
    <property type="protein sequence ID" value="KAL2041922.1"/>
    <property type="molecule type" value="Genomic_DNA"/>
</dbReference>
<proteinExistence type="predicted"/>
<evidence type="ECO:0000313" key="2">
    <source>
        <dbReference type="EMBL" id="KAL2041922.1"/>
    </source>
</evidence>
<sequence length="130" mass="14723">MERSWNIWNVEETYGDGRPQLVTLRRWKRALKKALAVHLIAFPILTKATVIIKSLCFDELKPTIKGYRESSATKVSTNDCYVASRKAPIRWLLQVLSILLDCCGLHLVTVPILLYLVCSIGAPRRLPSNS</sequence>
<gene>
    <name evidence="2" type="ORF">N7G274_005110</name>
</gene>
<keyword evidence="1" id="KW-0472">Membrane</keyword>
<feature type="transmembrane region" description="Helical" evidence="1">
    <location>
        <begin position="91"/>
        <end position="117"/>
    </location>
</feature>
<reference evidence="2 3" key="1">
    <citation type="submission" date="2024-09" db="EMBL/GenBank/DDBJ databases">
        <title>Rethinking Asexuality: The Enigmatic Case of Functional Sexual Genes in Lepraria (Stereocaulaceae).</title>
        <authorList>
            <person name="Doellman M."/>
            <person name="Sun Y."/>
            <person name="Barcenas-Pena A."/>
            <person name="Lumbsch H.T."/>
            <person name="Grewe F."/>
        </authorList>
    </citation>
    <scope>NUCLEOTIDE SEQUENCE [LARGE SCALE GENOMIC DNA]</scope>
    <source>
        <strain evidence="2 3">Mercado 3170</strain>
    </source>
</reference>
<protein>
    <submittedName>
        <fullName evidence="2">Uncharacterized protein</fullName>
    </submittedName>
</protein>